<dbReference type="EMBL" id="FZQP02003923">
    <property type="protein sequence ID" value="VVC99036.1"/>
    <property type="molecule type" value="Genomic_DNA"/>
</dbReference>
<feature type="region of interest" description="Disordered" evidence="1">
    <location>
        <begin position="131"/>
        <end position="153"/>
    </location>
</feature>
<protein>
    <submittedName>
        <fullName evidence="2">Uncharacterized protein</fullName>
    </submittedName>
</protein>
<dbReference type="Proteomes" id="UP000324832">
    <property type="component" value="Unassembled WGS sequence"/>
</dbReference>
<reference evidence="2 3" key="1">
    <citation type="submission" date="2017-07" db="EMBL/GenBank/DDBJ databases">
        <authorList>
            <person name="Talla V."/>
            <person name="Backstrom N."/>
        </authorList>
    </citation>
    <scope>NUCLEOTIDE SEQUENCE [LARGE SCALE GENOMIC DNA]</scope>
</reference>
<evidence type="ECO:0000256" key="1">
    <source>
        <dbReference type="SAM" id="MobiDB-lite"/>
    </source>
</evidence>
<name>A0A5E4QPK4_9NEOP</name>
<accession>A0A5E4QPK4</accession>
<gene>
    <name evidence="2" type="ORF">LSINAPIS_LOCUS9985</name>
</gene>
<feature type="compositionally biased region" description="Polar residues" evidence="1">
    <location>
        <begin position="140"/>
        <end position="153"/>
    </location>
</feature>
<organism evidence="2 3">
    <name type="scientific">Leptidea sinapis</name>
    <dbReference type="NCBI Taxonomy" id="189913"/>
    <lineage>
        <taxon>Eukaryota</taxon>
        <taxon>Metazoa</taxon>
        <taxon>Ecdysozoa</taxon>
        <taxon>Arthropoda</taxon>
        <taxon>Hexapoda</taxon>
        <taxon>Insecta</taxon>
        <taxon>Pterygota</taxon>
        <taxon>Neoptera</taxon>
        <taxon>Endopterygota</taxon>
        <taxon>Lepidoptera</taxon>
        <taxon>Glossata</taxon>
        <taxon>Ditrysia</taxon>
        <taxon>Papilionoidea</taxon>
        <taxon>Pieridae</taxon>
        <taxon>Dismorphiinae</taxon>
        <taxon>Leptidea</taxon>
    </lineage>
</organism>
<dbReference type="AlphaFoldDB" id="A0A5E4QPK4"/>
<keyword evidence="3" id="KW-1185">Reference proteome</keyword>
<evidence type="ECO:0000313" key="3">
    <source>
        <dbReference type="Proteomes" id="UP000324832"/>
    </source>
</evidence>
<proteinExistence type="predicted"/>
<sequence>MDNEHFNNLGLHYGDVDKVKKEKDWGHMSPDCFNIAVQIKKEFGEEMEYGENNLRGSISKIGCSSDWQMKLKDHEVQSNDNVISYNQLSSKQLRVNLGRGVWLAIRGSLEETKRRKGRFFREGRKLRWNNAGKKIESAHGSPSGTSILGTSPS</sequence>
<evidence type="ECO:0000313" key="2">
    <source>
        <dbReference type="EMBL" id="VVC99036.1"/>
    </source>
</evidence>